<keyword evidence="1" id="KW-0732">Signal</keyword>
<protein>
    <submittedName>
        <fullName evidence="2">Uncharacterized protein</fullName>
    </submittedName>
</protein>
<feature type="chain" id="PRO_5003332476" evidence="1">
    <location>
        <begin position="26"/>
        <end position="387"/>
    </location>
</feature>
<reference evidence="2 3" key="1">
    <citation type="journal article" date="2011" name="J. Bacteriol.">
        <title>Complete genome sequence of the polycyclic aromatic hydrocarbon-degrading bacterium Alteromonas sp. strain SN2.</title>
        <authorList>
            <person name="Jin H.M."/>
            <person name="Jeong H."/>
            <person name="Moon E.J."/>
            <person name="Math R.K."/>
            <person name="Lee K."/>
            <person name="Kim H.J."/>
            <person name="Jeon C.O."/>
            <person name="Oh T.K."/>
            <person name="Kim J.F."/>
        </authorList>
    </citation>
    <scope>NUCLEOTIDE SEQUENCE [LARGE SCALE GENOMIC DNA]</scope>
    <source>
        <strain evidence="3">JCM 17741 / KACC 18427 / KCTC 11700BP / SN2</strain>
    </source>
</reference>
<evidence type="ECO:0000256" key="1">
    <source>
        <dbReference type="SAM" id="SignalP"/>
    </source>
</evidence>
<dbReference type="EMBL" id="CP002339">
    <property type="protein sequence ID" value="AEF02326.1"/>
    <property type="molecule type" value="Genomic_DNA"/>
</dbReference>
<dbReference type="HOGENOM" id="CLU_712976_0_0_6"/>
<gene>
    <name evidence="2" type="ordered locus">ambt_03880</name>
</gene>
<sequence length="387" mass="44565">MDSTRIFKALFFCIFLSSYSIGALAEQKRTSFILAESPRGEVSVAGSIVVDNLFHKTQLSLNESDTKNSIQTLSRYYTLAKENDKAKLRKLSYVKDGSYSWMSRELNNIPDKFEGFAKLRKADATHKLFWGDYELFIVDWFTEAPQKVMSWYEAVICAENSQCHISNLLLNGKTSSSIFSSVLTDVYAKPLKKVPNLPYSVSYRPKPISDSNQNALVFNFEVEWLNEPLNFNADKKSKLQDKNVQFTHLESFLRELWAVRGDTVKRIVKEKTYKTSLDAHWLDFSTRNLIPVIDPRLGYSLSNYTPVAYLDRLSKIDEVKVEGVLHARNEMYVIITASLLNQQQLVIITLDRKTKKLKQTPNNFKLQEIVNSPEFYRKMASIVNKRA</sequence>
<dbReference type="KEGG" id="alt:ambt_03880"/>
<name>F5ZAW6_ALTNA</name>
<evidence type="ECO:0000313" key="3">
    <source>
        <dbReference type="Proteomes" id="UP000000683"/>
    </source>
</evidence>
<dbReference type="Proteomes" id="UP000000683">
    <property type="component" value="Chromosome"/>
</dbReference>
<dbReference type="RefSeq" id="WP_013783268.1">
    <property type="nucleotide sequence ID" value="NC_015554.1"/>
</dbReference>
<organism evidence="2 3">
    <name type="scientific">Alteromonas naphthalenivorans</name>
    <dbReference type="NCBI Taxonomy" id="715451"/>
    <lineage>
        <taxon>Bacteria</taxon>
        <taxon>Pseudomonadati</taxon>
        <taxon>Pseudomonadota</taxon>
        <taxon>Gammaproteobacteria</taxon>
        <taxon>Alteromonadales</taxon>
        <taxon>Alteromonadaceae</taxon>
        <taxon>Alteromonas/Salinimonas group</taxon>
        <taxon>Alteromonas</taxon>
    </lineage>
</organism>
<evidence type="ECO:0000313" key="2">
    <source>
        <dbReference type="EMBL" id="AEF02326.1"/>
    </source>
</evidence>
<dbReference type="AlphaFoldDB" id="F5ZAW6"/>
<proteinExistence type="predicted"/>
<keyword evidence="3" id="KW-1185">Reference proteome</keyword>
<feature type="signal peptide" evidence="1">
    <location>
        <begin position="1"/>
        <end position="25"/>
    </location>
</feature>
<accession>F5ZAW6</accession>